<evidence type="ECO:0000313" key="3">
    <source>
        <dbReference type="Proteomes" id="UP000187209"/>
    </source>
</evidence>
<comment type="caution">
    <text evidence="2">The sequence shown here is derived from an EMBL/GenBank/DDBJ whole genome shotgun (WGS) entry which is preliminary data.</text>
</comment>
<evidence type="ECO:0000256" key="1">
    <source>
        <dbReference type="SAM" id="Coils"/>
    </source>
</evidence>
<sequence length="505" mass="58493">MENTKKVSSDQGFTYVIRTVDKPSNISNQQKIIPIPSKQLSTIPKVQESKIEISPSVIALETFFKIKKDLIQNEESKIVDKNYNDSEIKNINNEVPVFNIEKNIGVIENDKTQSLPVFNIEKNIGVIENDKTQSLPGSLPSSGKLEVIPEELSFISQGSIMKNPEVIKENLEKQIDFAFTYKNPEVKTVEKPQEIKKVQVMNKTTNLKRKSIEGEKILQGEKKKDVIKNVEFNTIVANKTPGGSIINQILNYKRESEDDIAVDLNFSCGKSSHKTKSAAKRKNLCPRMPNIQLRIVKNVPEGTEFKSQIYLEEFLKQLEDICKETYNGLDCLNIFYDFFEYIRKIHAEKLDEHKVEKRKKLIGYQKSLELFKTTFARISKISMRNPECIYITQATENFNTFTKNLELFESEIKKLKSKIDKIAGAFILPKTENNNSDKNYEYKTLVSKKVKHIQIKKHILLYVNMKNEYFKLQKAIQKRKLKRFECISRFIFFPRAITDKIGNYN</sequence>
<keyword evidence="3" id="KW-1185">Reference proteome</keyword>
<dbReference type="EMBL" id="MPUH01000089">
    <property type="protein sequence ID" value="OMJ91091.1"/>
    <property type="molecule type" value="Genomic_DNA"/>
</dbReference>
<name>A0A1R2CQ17_9CILI</name>
<keyword evidence="1" id="KW-0175">Coiled coil</keyword>
<protein>
    <submittedName>
        <fullName evidence="2">Uncharacterized protein</fullName>
    </submittedName>
</protein>
<dbReference type="Proteomes" id="UP000187209">
    <property type="component" value="Unassembled WGS sequence"/>
</dbReference>
<gene>
    <name evidence="2" type="ORF">SteCoe_6454</name>
</gene>
<proteinExistence type="predicted"/>
<evidence type="ECO:0000313" key="2">
    <source>
        <dbReference type="EMBL" id="OMJ91091.1"/>
    </source>
</evidence>
<reference evidence="2 3" key="1">
    <citation type="submission" date="2016-11" db="EMBL/GenBank/DDBJ databases">
        <title>The macronuclear genome of Stentor coeruleus: a giant cell with tiny introns.</title>
        <authorList>
            <person name="Slabodnick M."/>
            <person name="Ruby J.G."/>
            <person name="Reiff S.B."/>
            <person name="Swart E.C."/>
            <person name="Gosai S."/>
            <person name="Prabakaran S."/>
            <person name="Witkowska E."/>
            <person name="Larue G.E."/>
            <person name="Fisher S."/>
            <person name="Freeman R.M."/>
            <person name="Gunawardena J."/>
            <person name="Chu W."/>
            <person name="Stover N.A."/>
            <person name="Gregory B.D."/>
            <person name="Nowacki M."/>
            <person name="Derisi J."/>
            <person name="Roy S.W."/>
            <person name="Marshall W.F."/>
            <person name="Sood P."/>
        </authorList>
    </citation>
    <scope>NUCLEOTIDE SEQUENCE [LARGE SCALE GENOMIC DNA]</scope>
    <source>
        <strain evidence="2">WM001</strain>
    </source>
</reference>
<feature type="coiled-coil region" evidence="1">
    <location>
        <begin position="398"/>
        <end position="425"/>
    </location>
</feature>
<accession>A0A1R2CQ17</accession>
<dbReference type="AlphaFoldDB" id="A0A1R2CQ17"/>
<organism evidence="2 3">
    <name type="scientific">Stentor coeruleus</name>
    <dbReference type="NCBI Taxonomy" id="5963"/>
    <lineage>
        <taxon>Eukaryota</taxon>
        <taxon>Sar</taxon>
        <taxon>Alveolata</taxon>
        <taxon>Ciliophora</taxon>
        <taxon>Postciliodesmatophora</taxon>
        <taxon>Heterotrichea</taxon>
        <taxon>Heterotrichida</taxon>
        <taxon>Stentoridae</taxon>
        <taxon>Stentor</taxon>
    </lineage>
</organism>